<dbReference type="GO" id="GO:0046872">
    <property type="term" value="F:metal ion binding"/>
    <property type="evidence" value="ECO:0007669"/>
    <property type="project" value="UniProtKB-UniRule"/>
</dbReference>
<dbReference type="HOGENOM" id="CLU_015857_1_1_1"/>
<dbReference type="SUPFAM" id="SSF55920">
    <property type="entry name" value="Creatinase/aminopeptidase"/>
    <property type="match status" value="1"/>
</dbReference>
<dbReference type="PRINTS" id="PR00599">
    <property type="entry name" value="MAPEPTIDASE"/>
</dbReference>
<dbReference type="AlphaFoldDB" id="F8P7S3"/>
<name>F8P7S3_SERL9</name>
<comment type="similarity">
    <text evidence="5">Belongs to the peptidase M24A family. Methionine aminopeptidase type 1 subfamily.</text>
</comment>
<evidence type="ECO:0000256" key="5">
    <source>
        <dbReference type="HAMAP-Rule" id="MF_03174"/>
    </source>
</evidence>
<comment type="catalytic activity">
    <reaction evidence="5">
        <text>Release of N-terminal amino acids, preferentially methionine, from peptides and arylamides.</text>
        <dbReference type="EC" id="3.4.11.18"/>
    </reaction>
</comment>
<dbReference type="KEGG" id="sla:SERLADRAFT_476705"/>
<proteinExistence type="inferred from homology"/>
<evidence type="ECO:0000256" key="3">
    <source>
        <dbReference type="ARBA" id="ARBA00022723"/>
    </source>
</evidence>
<dbReference type="InterPro" id="IPR000994">
    <property type="entry name" value="Pept_M24"/>
</dbReference>
<feature type="binding site" evidence="5">
    <location>
        <position position="205"/>
    </location>
    <ligand>
        <name>a divalent metal cation</name>
        <dbReference type="ChEBI" id="CHEBI:60240"/>
        <label>1</label>
    </ligand>
</feature>
<dbReference type="PANTHER" id="PTHR43330:SF8">
    <property type="entry name" value="METHIONINE AMINOPEPTIDASE 1D, MITOCHONDRIAL"/>
    <property type="match status" value="1"/>
</dbReference>
<dbReference type="EMBL" id="GL945440">
    <property type="protein sequence ID" value="EGO20481.1"/>
    <property type="molecule type" value="Genomic_DNA"/>
</dbReference>
<keyword evidence="2 5" id="KW-0645">Protease</keyword>
<keyword evidence="4 5" id="KW-0378">Hydrolase</keyword>
<feature type="binding site" evidence="5">
    <location>
        <position position="328"/>
    </location>
    <ligand>
        <name>a divalent metal cation</name>
        <dbReference type="ChEBI" id="CHEBI:60240"/>
        <label>2</label>
        <note>catalytic</note>
    </ligand>
</feature>
<dbReference type="Gene3D" id="3.90.230.10">
    <property type="entry name" value="Creatinase/methionine aminopeptidase superfamily"/>
    <property type="match status" value="1"/>
</dbReference>
<dbReference type="InterPro" id="IPR002467">
    <property type="entry name" value="Pept_M24A_MAP1"/>
</dbReference>
<dbReference type="OrthoDB" id="3209743at2759"/>
<feature type="binding site" evidence="5">
    <location>
        <position position="360"/>
    </location>
    <ligand>
        <name>a divalent metal cation</name>
        <dbReference type="ChEBI" id="CHEBI:60240"/>
        <label>1</label>
    </ligand>
</feature>
<accession>F8P7S3</accession>
<reference evidence="7" key="1">
    <citation type="submission" date="2011-04" db="EMBL/GenBank/DDBJ databases">
        <title>Evolution of plant cell wall degrading machinery underlies the functional diversity of forest fungi.</title>
        <authorList>
            <consortium name="US DOE Joint Genome Institute (JGI-PGF)"/>
            <person name="Eastwood D.C."/>
            <person name="Floudas D."/>
            <person name="Binder M."/>
            <person name="Majcherczyk A."/>
            <person name="Schneider P."/>
            <person name="Aerts A."/>
            <person name="Asiegbu F.O."/>
            <person name="Baker S.E."/>
            <person name="Barry K."/>
            <person name="Bendiksby M."/>
            <person name="Blumentritt M."/>
            <person name="Coutinho P.M."/>
            <person name="Cullen D."/>
            <person name="Cullen D."/>
            <person name="Gathman A."/>
            <person name="Goodell B."/>
            <person name="Henrissat B."/>
            <person name="Ihrmark K."/>
            <person name="Kauserud H."/>
            <person name="Kohler A."/>
            <person name="LaButti K."/>
            <person name="Lapidus A."/>
            <person name="Lavin J.L."/>
            <person name="Lee Y.-H."/>
            <person name="Lindquist E."/>
            <person name="Lilly W."/>
            <person name="Lucas S."/>
            <person name="Morin E."/>
            <person name="Murat C."/>
            <person name="Oguiza J.A."/>
            <person name="Park J."/>
            <person name="Pisabarro A.G."/>
            <person name="Riley R."/>
            <person name="Rosling A."/>
            <person name="Salamov A."/>
            <person name="Schmidt O."/>
            <person name="Schmutz J."/>
            <person name="Skrede I."/>
            <person name="Stenlid J."/>
            <person name="Wiebenga A."/>
            <person name="Xie X."/>
            <person name="Kues U."/>
            <person name="Hibbett D.S."/>
            <person name="Hoffmeister D."/>
            <person name="Hogberg N."/>
            <person name="Martin F."/>
            <person name="Grigoriev I.V."/>
            <person name="Watkinson S.C."/>
        </authorList>
    </citation>
    <scope>NUCLEOTIDE SEQUENCE</scope>
    <source>
        <strain evidence="7">S7.9</strain>
    </source>
</reference>
<dbReference type="GO" id="GO:0004239">
    <property type="term" value="F:initiator methionyl aminopeptidase activity"/>
    <property type="evidence" value="ECO:0007669"/>
    <property type="project" value="UniProtKB-UniRule"/>
</dbReference>
<evidence type="ECO:0000313" key="7">
    <source>
        <dbReference type="EMBL" id="EGO20481.1"/>
    </source>
</evidence>
<evidence type="ECO:0000256" key="4">
    <source>
        <dbReference type="ARBA" id="ARBA00022801"/>
    </source>
</evidence>
<feature type="binding site" evidence="5">
    <location>
        <position position="360"/>
    </location>
    <ligand>
        <name>a divalent metal cation</name>
        <dbReference type="ChEBI" id="CHEBI:60240"/>
        <label>2</label>
        <note>catalytic</note>
    </ligand>
</feature>
<evidence type="ECO:0000256" key="1">
    <source>
        <dbReference type="ARBA" id="ARBA00022438"/>
    </source>
</evidence>
<dbReference type="Pfam" id="PF00557">
    <property type="entry name" value="Peptidase_M24"/>
    <property type="match status" value="1"/>
</dbReference>
<keyword evidence="1 5" id="KW-0031">Aminopeptidase</keyword>
<feature type="binding site" evidence="5">
    <location>
        <position position="194"/>
    </location>
    <ligand>
        <name>a divalent metal cation</name>
        <dbReference type="ChEBI" id="CHEBI:60240"/>
        <label>1</label>
    </ligand>
</feature>
<feature type="binding site" evidence="5">
    <location>
        <position position="303"/>
    </location>
    <ligand>
        <name>substrate</name>
    </ligand>
</feature>
<dbReference type="PANTHER" id="PTHR43330">
    <property type="entry name" value="METHIONINE AMINOPEPTIDASE"/>
    <property type="match status" value="1"/>
</dbReference>
<dbReference type="CDD" id="cd01086">
    <property type="entry name" value="MetAP1"/>
    <property type="match status" value="1"/>
</dbReference>
<dbReference type="GeneID" id="18820861"/>
<keyword evidence="3 5" id="KW-0479">Metal-binding</keyword>
<dbReference type="GO" id="GO:0070006">
    <property type="term" value="F:metalloaminopeptidase activity"/>
    <property type="evidence" value="ECO:0007669"/>
    <property type="project" value="UniProtKB-UniRule"/>
</dbReference>
<feature type="binding site" evidence="5">
    <location>
        <position position="177"/>
    </location>
    <ligand>
        <name>substrate</name>
    </ligand>
</feature>
<protein>
    <recommendedName>
        <fullName evidence="6">Peptidase M24 domain-containing protein</fullName>
    </recommendedName>
</protein>
<sequence length="375" mass="41301">MRFSSTRPFTSLRNQRLGYIHQYIHPRRLSSLHQQSESSPGQDFGDYSIILPPEPFIWGVSHITPRNVPASIRHPSYATDPELSRFCLEPDSWKEQFHGDGRIQLGGEEEECLRRAAHLARDVLGYAGSLVRSGITTNAIDAAVHEYILSRGAYPSPLLYAGFPRSCCTSVNNVVVHGIPDDRPLESGDIVNIDITVYLNGYHGDTSMTFEVGNVDSQGQALIRQTTLALEAGIRMCGPGQPFSGIGKAIWECVNGVRSVQDPHDISSGDLDKSSTSYLSSSPEQTYSICQAFSGHGIGRDFHRTPWIYHTPNEEPGVMRSGHCFTIEPAIIQGPNASTWIFPDGWTASTENCARSAQAEHMILITEDGAEVLTR</sequence>
<dbReference type="InterPro" id="IPR036005">
    <property type="entry name" value="Creatinase/aminopeptidase-like"/>
</dbReference>
<evidence type="ECO:0000259" key="6">
    <source>
        <dbReference type="Pfam" id="PF00557"/>
    </source>
</evidence>
<feature type="binding site" evidence="5">
    <location>
        <position position="296"/>
    </location>
    <ligand>
        <name>a divalent metal cation</name>
        <dbReference type="ChEBI" id="CHEBI:60240"/>
        <label>2</label>
        <note>catalytic</note>
    </ligand>
</feature>
<comment type="cofactor">
    <cofactor evidence="5">
        <name>Co(2+)</name>
        <dbReference type="ChEBI" id="CHEBI:48828"/>
    </cofactor>
    <cofactor evidence="5">
        <name>Zn(2+)</name>
        <dbReference type="ChEBI" id="CHEBI:29105"/>
    </cofactor>
    <cofactor evidence="5">
        <name>Mn(2+)</name>
        <dbReference type="ChEBI" id="CHEBI:29035"/>
    </cofactor>
    <cofactor evidence="5">
        <name>Fe(2+)</name>
        <dbReference type="ChEBI" id="CHEBI:29033"/>
    </cofactor>
    <text evidence="5">Binds 2 divalent metal cations per subunit. Has a high-affinity and a low affinity metal-binding site. The true nature of the physiological cofactor is under debate. The enzyme is active with cobalt, zinc, manganese or divalent iron ions. Most likely, methionine aminopeptidases function as mononuclear Fe(2+)-metalloproteases under physiological conditions, and the catalytically relevant metal-binding site has been assigned to the histidine-containing high-affinity site.</text>
</comment>
<organism>
    <name type="scientific">Serpula lacrymans var. lacrymans (strain S7.9)</name>
    <name type="common">Dry rot fungus</name>
    <dbReference type="NCBI Taxonomy" id="578457"/>
    <lineage>
        <taxon>Eukaryota</taxon>
        <taxon>Fungi</taxon>
        <taxon>Dikarya</taxon>
        <taxon>Basidiomycota</taxon>
        <taxon>Agaricomycotina</taxon>
        <taxon>Agaricomycetes</taxon>
        <taxon>Agaricomycetidae</taxon>
        <taxon>Boletales</taxon>
        <taxon>Coniophorineae</taxon>
        <taxon>Serpulaceae</taxon>
        <taxon>Serpula</taxon>
    </lineage>
</organism>
<dbReference type="GO" id="GO:0006508">
    <property type="term" value="P:proteolysis"/>
    <property type="evidence" value="ECO:0007669"/>
    <property type="project" value="UniProtKB-KW"/>
</dbReference>
<dbReference type="HAMAP" id="MF_01974">
    <property type="entry name" value="MetAP_1"/>
    <property type="match status" value="1"/>
</dbReference>
<dbReference type="RefSeq" id="XP_007322447.1">
    <property type="nucleotide sequence ID" value="XM_007322385.1"/>
</dbReference>
<feature type="binding site" evidence="5">
    <location>
        <position position="205"/>
    </location>
    <ligand>
        <name>a divalent metal cation</name>
        <dbReference type="ChEBI" id="CHEBI:60240"/>
        <label>2</label>
        <note>catalytic</note>
    </ligand>
</feature>
<evidence type="ECO:0000256" key="2">
    <source>
        <dbReference type="ARBA" id="ARBA00022670"/>
    </source>
</evidence>
<dbReference type="InterPro" id="IPR001714">
    <property type="entry name" value="Pept_M24_MAP"/>
</dbReference>
<feature type="domain" description="Peptidase M24" evidence="6">
    <location>
        <begin position="111"/>
        <end position="367"/>
    </location>
</feature>
<dbReference type="Proteomes" id="UP000008064">
    <property type="component" value="Unassembled WGS sequence"/>
</dbReference>
<gene>
    <name evidence="7" type="ORF">SERLADRAFT_476705</name>
</gene>